<keyword evidence="12" id="KW-1278">Translocase</keyword>
<evidence type="ECO:0000256" key="3">
    <source>
        <dbReference type="ARBA" id="ARBA00012473"/>
    </source>
</evidence>
<comment type="similarity">
    <text evidence="2">Belongs to the ATPase alpha/beta chains family.</text>
</comment>
<dbReference type="EC" id="7.1.2.2" evidence="3"/>
<dbReference type="GO" id="GO:0046933">
    <property type="term" value="F:proton-transporting ATP synthase activity, rotational mechanism"/>
    <property type="evidence" value="ECO:0007669"/>
    <property type="project" value="TreeGrafter"/>
</dbReference>
<protein>
    <recommendedName>
        <fullName evidence="4">Flagellum-specific ATP synthase</fullName>
        <ecNumber evidence="3">7.1.2.2</ecNumber>
    </recommendedName>
</protein>
<accession>A0A316GIF4</accession>
<keyword evidence="15" id="KW-0066">ATP synthesis</keyword>
<dbReference type="SUPFAM" id="SSF52540">
    <property type="entry name" value="P-loop containing nucleoside triphosphate hydrolases"/>
    <property type="match status" value="1"/>
</dbReference>
<name>A0A316GIF4_9RHOB</name>
<comment type="subcellular location">
    <subcellularLocation>
        <location evidence="1">Cytoplasm</location>
    </subcellularLocation>
</comment>
<keyword evidence="13" id="KW-0406">Ion transport</keyword>
<dbReference type="PANTHER" id="PTHR15184:SF81">
    <property type="entry name" value="FLAGELLUM-SPECIFIC ATP SYNTHASE"/>
    <property type="match status" value="1"/>
</dbReference>
<keyword evidence="14" id="KW-1006">Bacterial flagellum protein export</keyword>
<evidence type="ECO:0000256" key="6">
    <source>
        <dbReference type="ARBA" id="ARBA00022490"/>
    </source>
</evidence>
<evidence type="ECO:0000259" key="16">
    <source>
        <dbReference type="SMART" id="SM00382"/>
    </source>
</evidence>
<evidence type="ECO:0000256" key="9">
    <source>
        <dbReference type="ARBA" id="ARBA00022795"/>
    </source>
</evidence>
<keyword evidence="10" id="KW-0067">ATP-binding</keyword>
<keyword evidence="8" id="KW-0375">Hydrogen ion transport</keyword>
<dbReference type="InterPro" id="IPR003593">
    <property type="entry name" value="AAA+_ATPase"/>
</dbReference>
<evidence type="ECO:0000256" key="1">
    <source>
        <dbReference type="ARBA" id="ARBA00004496"/>
    </source>
</evidence>
<dbReference type="Gene3D" id="3.40.50.12240">
    <property type="match status" value="1"/>
</dbReference>
<evidence type="ECO:0000256" key="4">
    <source>
        <dbReference type="ARBA" id="ARBA00020580"/>
    </source>
</evidence>
<comment type="caution">
    <text evidence="17">The sequence shown here is derived from an EMBL/GenBank/DDBJ whole genome shotgun (WGS) entry which is preliminary data.</text>
</comment>
<sequence length="442" mass="46865">MSPVLDRIVTLTGRIAPPERPTMSGRVLRYDGLILECAGFPASPGTLARIETEDGGHVLGEVVGFAEGRNLLFLEQPGSRITVGAMVRRMPGGHHAQMGEGLLGRVIDAQGAPLDGRPDPDCPDPWPLAGHVVNPLARQPVAEALDVGVRLINAALTVGLGQRVGIVAGSGVGKSVLIEMLTRNTEADVVVVGLIGERAREVGAFVGQVMKGGSAYKTVVVAVPADRSPLLRIRAANRATAIAEYFRAKGKRVMLILDSLTRVAHARREIGLALGEQPTSRGYPPSVVSLLPTLIERAGPGLAGEGSITAFYTVLADGDDTSDPVVDTARAILDGHIVLSRAQAQMGIFPAIDLPQSVSRVMNDIVDPAHDAAARRLRRLIALYLENRDMMLMGAYVPGQDIELDEAIRVWPAITAFIGQDRHEAAPLQDARTALLSLTATP</sequence>
<dbReference type="GO" id="GO:0005524">
    <property type="term" value="F:ATP binding"/>
    <property type="evidence" value="ECO:0007669"/>
    <property type="project" value="UniProtKB-KW"/>
</dbReference>
<evidence type="ECO:0000256" key="13">
    <source>
        <dbReference type="ARBA" id="ARBA00023065"/>
    </source>
</evidence>
<evidence type="ECO:0000256" key="14">
    <source>
        <dbReference type="ARBA" id="ARBA00023225"/>
    </source>
</evidence>
<dbReference type="Pfam" id="PF00006">
    <property type="entry name" value="ATP-synt_ab"/>
    <property type="match status" value="1"/>
</dbReference>
<keyword evidence="18" id="KW-1185">Reference proteome</keyword>
<dbReference type="GO" id="GO:0005737">
    <property type="term" value="C:cytoplasm"/>
    <property type="evidence" value="ECO:0007669"/>
    <property type="project" value="UniProtKB-SubCell"/>
</dbReference>
<evidence type="ECO:0000313" key="17">
    <source>
        <dbReference type="EMBL" id="PWK60395.1"/>
    </source>
</evidence>
<dbReference type="FunFam" id="3.40.50.12240:FF:000002">
    <property type="entry name" value="Flagellum-specific ATP synthase FliI"/>
    <property type="match status" value="1"/>
</dbReference>
<dbReference type="InterPro" id="IPR000194">
    <property type="entry name" value="ATPase_F1/V1/A1_a/bsu_nucl-bd"/>
</dbReference>
<dbReference type="EMBL" id="QGGW01000004">
    <property type="protein sequence ID" value="PWK60395.1"/>
    <property type="molecule type" value="Genomic_DNA"/>
</dbReference>
<dbReference type="PANTHER" id="PTHR15184">
    <property type="entry name" value="ATP SYNTHASE"/>
    <property type="match status" value="1"/>
</dbReference>
<dbReference type="SMART" id="SM00382">
    <property type="entry name" value="AAA"/>
    <property type="match status" value="1"/>
</dbReference>
<dbReference type="InterPro" id="IPR027417">
    <property type="entry name" value="P-loop_NTPase"/>
</dbReference>
<dbReference type="NCBIfam" id="TIGR01026">
    <property type="entry name" value="fliI_yscN"/>
    <property type="match status" value="1"/>
</dbReference>
<dbReference type="GO" id="GO:0030257">
    <property type="term" value="C:type III protein secretion system complex"/>
    <property type="evidence" value="ECO:0007669"/>
    <property type="project" value="InterPro"/>
</dbReference>
<evidence type="ECO:0000256" key="7">
    <source>
        <dbReference type="ARBA" id="ARBA00022741"/>
    </source>
</evidence>
<evidence type="ECO:0000256" key="11">
    <source>
        <dbReference type="ARBA" id="ARBA00022927"/>
    </source>
</evidence>
<reference evidence="17 18" key="1">
    <citation type="submission" date="2018-05" db="EMBL/GenBank/DDBJ databases">
        <title>Genomic Encyclopedia of Type Strains, Phase IV (KMG-IV): sequencing the most valuable type-strain genomes for metagenomic binning, comparative biology and taxonomic classification.</title>
        <authorList>
            <person name="Goeker M."/>
        </authorList>
    </citation>
    <scope>NUCLEOTIDE SEQUENCE [LARGE SCALE GENOMIC DNA]</scope>
    <source>
        <strain evidence="17 18">DSM 16097</strain>
    </source>
</reference>
<dbReference type="Proteomes" id="UP000245708">
    <property type="component" value="Unassembled WGS sequence"/>
</dbReference>
<dbReference type="GO" id="GO:0016887">
    <property type="term" value="F:ATP hydrolysis activity"/>
    <property type="evidence" value="ECO:0007669"/>
    <property type="project" value="InterPro"/>
</dbReference>
<evidence type="ECO:0000256" key="8">
    <source>
        <dbReference type="ARBA" id="ARBA00022781"/>
    </source>
</evidence>
<evidence type="ECO:0000256" key="12">
    <source>
        <dbReference type="ARBA" id="ARBA00022967"/>
    </source>
</evidence>
<keyword evidence="11" id="KW-0653">Protein transport</keyword>
<keyword evidence="7" id="KW-0547">Nucleotide-binding</keyword>
<evidence type="ECO:0000256" key="15">
    <source>
        <dbReference type="ARBA" id="ARBA00023310"/>
    </source>
</evidence>
<dbReference type="InterPro" id="IPR005714">
    <property type="entry name" value="ATPase_T3SS_FliI/YscN"/>
</dbReference>
<dbReference type="InterPro" id="IPR040627">
    <property type="entry name" value="T3SS_ATPase_C"/>
</dbReference>
<evidence type="ECO:0000256" key="2">
    <source>
        <dbReference type="ARBA" id="ARBA00008936"/>
    </source>
</evidence>
<dbReference type="CDD" id="cd01136">
    <property type="entry name" value="ATPase_flagellum-secretory_path_III"/>
    <property type="match status" value="1"/>
</dbReference>
<feature type="domain" description="AAA+ ATPase" evidence="16">
    <location>
        <begin position="160"/>
        <end position="353"/>
    </location>
</feature>
<dbReference type="GO" id="GO:0044781">
    <property type="term" value="P:bacterial-type flagellum organization"/>
    <property type="evidence" value="ECO:0007669"/>
    <property type="project" value="UniProtKB-KW"/>
</dbReference>
<evidence type="ECO:0000256" key="10">
    <source>
        <dbReference type="ARBA" id="ARBA00022840"/>
    </source>
</evidence>
<keyword evidence="5" id="KW-0813">Transport</keyword>
<proteinExistence type="inferred from homology"/>
<dbReference type="Pfam" id="PF18269">
    <property type="entry name" value="T3SS_ATPase_C"/>
    <property type="match status" value="1"/>
</dbReference>
<gene>
    <name evidence="17" type="ORF">C7455_10431</name>
</gene>
<organism evidence="17 18">
    <name type="scientific">Roseicyclus mahoneyensis</name>
    <dbReference type="NCBI Taxonomy" id="164332"/>
    <lineage>
        <taxon>Bacteria</taxon>
        <taxon>Pseudomonadati</taxon>
        <taxon>Pseudomonadota</taxon>
        <taxon>Alphaproteobacteria</taxon>
        <taxon>Rhodobacterales</taxon>
        <taxon>Roseobacteraceae</taxon>
        <taxon>Roseicyclus</taxon>
    </lineage>
</organism>
<dbReference type="InterPro" id="IPR050053">
    <property type="entry name" value="ATPase_alpha/beta_chains"/>
</dbReference>
<dbReference type="AlphaFoldDB" id="A0A316GIF4"/>
<dbReference type="GO" id="GO:0030254">
    <property type="term" value="P:protein secretion by the type III secretion system"/>
    <property type="evidence" value="ECO:0007669"/>
    <property type="project" value="InterPro"/>
</dbReference>
<evidence type="ECO:0000256" key="5">
    <source>
        <dbReference type="ARBA" id="ARBA00022448"/>
    </source>
</evidence>
<keyword evidence="6" id="KW-0963">Cytoplasm</keyword>
<evidence type="ECO:0000313" key="18">
    <source>
        <dbReference type="Proteomes" id="UP000245708"/>
    </source>
</evidence>
<dbReference type="OrthoDB" id="9801639at2"/>
<keyword evidence="9" id="KW-1005">Bacterial flagellum biogenesis</keyword>